<feature type="compositionally biased region" description="Low complexity" evidence="1">
    <location>
        <begin position="288"/>
        <end position="305"/>
    </location>
</feature>
<name>A0ABW2FXE8_9ACTN</name>
<sequence>MQPALRPDTRPVPRPVADALPEPVAQRFGRLPRRHRSGFAPATVFEAALTDLSADRATGALHGSAGTVHLVAGEVVHAESPAASDVAALLTSAGRISARTWADSVAGARGAAADHLVATGLIGRGELELCQLTAVMDAAYFALPQNDGPIGFLPGVRPALTLGRPLNVGTLRLGAGRRRTLLDRTWPAPQLDDAPVRPRTQSPWTERQLGSCSGRRRAVLAAADGYRTPTQIARLLGRSAFTTLLDIRHLAAAGLIEVPLPRTGSAPAAVTVRARHRAPGPALPPGAEPATAPSAPGTPAGARAPFPSSGPAVPRRVPLQAGPSPARAEVLLPPLGSSDIPPDPEIALLLRIRAALEARL</sequence>
<feature type="region of interest" description="Disordered" evidence="1">
    <location>
        <begin position="277"/>
        <end position="330"/>
    </location>
</feature>
<feature type="region of interest" description="Disordered" evidence="1">
    <location>
        <begin position="189"/>
        <end position="210"/>
    </location>
</feature>
<dbReference type="EMBL" id="JBHTAJ010000039">
    <property type="protein sequence ID" value="MFC7181966.1"/>
    <property type="molecule type" value="Genomic_DNA"/>
</dbReference>
<comment type="caution">
    <text evidence="2">The sequence shown here is derived from an EMBL/GenBank/DDBJ whole genome shotgun (WGS) entry which is preliminary data.</text>
</comment>
<evidence type="ECO:0000256" key="1">
    <source>
        <dbReference type="SAM" id="MobiDB-lite"/>
    </source>
</evidence>
<dbReference type="Proteomes" id="UP001596435">
    <property type="component" value="Unassembled WGS sequence"/>
</dbReference>
<organism evidence="2 3">
    <name type="scientific">Kitasatospora paranensis</name>
    <dbReference type="NCBI Taxonomy" id="258053"/>
    <lineage>
        <taxon>Bacteria</taxon>
        <taxon>Bacillati</taxon>
        <taxon>Actinomycetota</taxon>
        <taxon>Actinomycetes</taxon>
        <taxon>Kitasatosporales</taxon>
        <taxon>Streptomycetaceae</taxon>
        <taxon>Kitasatospora</taxon>
    </lineage>
</organism>
<keyword evidence="3" id="KW-1185">Reference proteome</keyword>
<evidence type="ECO:0000313" key="2">
    <source>
        <dbReference type="EMBL" id="MFC7181966.1"/>
    </source>
</evidence>
<protein>
    <submittedName>
        <fullName evidence="2">Transcriptional regulator</fullName>
    </submittedName>
</protein>
<feature type="compositionally biased region" description="Polar residues" evidence="1">
    <location>
        <begin position="199"/>
        <end position="210"/>
    </location>
</feature>
<evidence type="ECO:0000313" key="3">
    <source>
        <dbReference type="Proteomes" id="UP001596435"/>
    </source>
</evidence>
<proteinExistence type="predicted"/>
<reference evidence="3" key="1">
    <citation type="journal article" date="2019" name="Int. J. Syst. Evol. Microbiol.">
        <title>The Global Catalogue of Microorganisms (GCM) 10K type strain sequencing project: providing services to taxonomists for standard genome sequencing and annotation.</title>
        <authorList>
            <consortium name="The Broad Institute Genomics Platform"/>
            <consortium name="The Broad Institute Genome Sequencing Center for Infectious Disease"/>
            <person name="Wu L."/>
            <person name="Ma J."/>
        </authorList>
    </citation>
    <scope>NUCLEOTIDE SEQUENCE [LARGE SCALE GENOMIC DNA]</scope>
    <source>
        <strain evidence="3">CGMCC 1.12859</strain>
    </source>
</reference>
<accession>A0ABW2FXE8</accession>
<gene>
    <name evidence="2" type="ORF">ACFQMG_20660</name>
</gene>
<dbReference type="RefSeq" id="WP_345708355.1">
    <property type="nucleotide sequence ID" value="NZ_BAABKV010000001.1"/>
</dbReference>